<protein>
    <submittedName>
        <fullName evidence="9">Uncharacterized protein</fullName>
    </submittedName>
</protein>
<dbReference type="GO" id="GO:0016020">
    <property type="term" value="C:membrane"/>
    <property type="evidence" value="ECO:0007669"/>
    <property type="project" value="UniProtKB-SubCell"/>
</dbReference>
<feature type="transmembrane region" description="Helical" evidence="8">
    <location>
        <begin position="122"/>
        <end position="140"/>
    </location>
</feature>
<dbReference type="Proteomes" id="UP000679779">
    <property type="component" value="Unassembled WGS sequence"/>
</dbReference>
<feature type="transmembrane region" description="Helical" evidence="8">
    <location>
        <begin position="335"/>
        <end position="357"/>
    </location>
</feature>
<dbReference type="InterPro" id="IPR004761">
    <property type="entry name" value="Spore_GerAB"/>
</dbReference>
<evidence type="ECO:0000256" key="2">
    <source>
        <dbReference type="ARBA" id="ARBA00007998"/>
    </source>
</evidence>
<evidence type="ECO:0000256" key="8">
    <source>
        <dbReference type="SAM" id="Phobius"/>
    </source>
</evidence>
<evidence type="ECO:0000256" key="5">
    <source>
        <dbReference type="ARBA" id="ARBA00022692"/>
    </source>
</evidence>
<dbReference type="AlphaFoldDB" id="A0A920C8Z7"/>
<evidence type="ECO:0000313" key="9">
    <source>
        <dbReference type="EMBL" id="GIO29263.1"/>
    </source>
</evidence>
<dbReference type="PANTHER" id="PTHR34975">
    <property type="entry name" value="SPORE GERMINATION PROTEIN A2"/>
    <property type="match status" value="1"/>
</dbReference>
<evidence type="ECO:0000313" key="10">
    <source>
        <dbReference type="Proteomes" id="UP000679779"/>
    </source>
</evidence>
<keyword evidence="10" id="KW-1185">Reference proteome</keyword>
<feature type="transmembrane region" description="Helical" evidence="8">
    <location>
        <begin position="147"/>
        <end position="164"/>
    </location>
</feature>
<gene>
    <name evidence="9" type="ORF">J2TS6_04040</name>
</gene>
<evidence type="ECO:0000256" key="3">
    <source>
        <dbReference type="ARBA" id="ARBA00022448"/>
    </source>
</evidence>
<organism evidence="9 10">
    <name type="scientific">Paenibacillus albilobatus</name>
    <dbReference type="NCBI Taxonomy" id="2716884"/>
    <lineage>
        <taxon>Bacteria</taxon>
        <taxon>Bacillati</taxon>
        <taxon>Bacillota</taxon>
        <taxon>Bacilli</taxon>
        <taxon>Bacillales</taxon>
        <taxon>Paenibacillaceae</taxon>
        <taxon>Paenibacillus</taxon>
    </lineage>
</organism>
<proteinExistence type="inferred from homology"/>
<feature type="transmembrane region" description="Helical" evidence="8">
    <location>
        <begin position="42"/>
        <end position="62"/>
    </location>
</feature>
<evidence type="ECO:0000256" key="4">
    <source>
        <dbReference type="ARBA" id="ARBA00022544"/>
    </source>
</evidence>
<dbReference type="GO" id="GO:0009847">
    <property type="term" value="P:spore germination"/>
    <property type="evidence" value="ECO:0007669"/>
    <property type="project" value="InterPro"/>
</dbReference>
<name>A0A920C8Z7_9BACL</name>
<sequence length="368" mass="42783">MNKVKEKLNVFHITLLIYMTEMNITLFSLPRLIAENIGTNGWIGYLALAVIASFNIFLYWIVYRMGRGASVFQIMELALPKAVMYPVYWALAIFWIFTASFLGKNFFLIFQMLSFQTTNPMFIFLLFCVMVFALLIKDIYGIGKAATVFFFMTLWTVGLTVYQFPDWQLVRFTPHLFQAASQGHSFRNWLEVYTTYMGYELSMFLFPHVNKKSKLFLGVFLGHWVITIAQLVVILTAFGFFSFHQIESLLYPVIDLLDFIEMPFINRIENLVFSMFVFANLIVTVMFCYAALSAIKQTCPKIKPNRLEFVVVTMLFFIGYIPKHLRQSEVLLRKVLYTEAFIAFIIPVVLILVLQYLKLKGKVPNNES</sequence>
<feature type="transmembrane region" description="Helical" evidence="8">
    <location>
        <begin position="307"/>
        <end position="323"/>
    </location>
</feature>
<comment type="subcellular location">
    <subcellularLocation>
        <location evidence="1">Membrane</location>
        <topology evidence="1">Multi-pass membrane protein</topology>
    </subcellularLocation>
</comment>
<evidence type="ECO:0000256" key="1">
    <source>
        <dbReference type="ARBA" id="ARBA00004141"/>
    </source>
</evidence>
<feature type="transmembrane region" description="Helical" evidence="8">
    <location>
        <begin position="215"/>
        <end position="241"/>
    </location>
</feature>
<feature type="transmembrane region" description="Helical" evidence="8">
    <location>
        <begin position="12"/>
        <end position="30"/>
    </location>
</feature>
<dbReference type="PANTHER" id="PTHR34975:SF2">
    <property type="entry name" value="SPORE GERMINATION PROTEIN A2"/>
    <property type="match status" value="1"/>
</dbReference>
<keyword evidence="5 8" id="KW-0812">Transmembrane</keyword>
<feature type="transmembrane region" description="Helical" evidence="8">
    <location>
        <begin position="271"/>
        <end position="295"/>
    </location>
</feature>
<keyword evidence="7 8" id="KW-0472">Membrane</keyword>
<comment type="caution">
    <text evidence="9">The sequence shown here is derived from an EMBL/GenBank/DDBJ whole genome shotgun (WGS) entry which is preliminary data.</text>
</comment>
<dbReference type="EMBL" id="BORQ01000001">
    <property type="protein sequence ID" value="GIO29263.1"/>
    <property type="molecule type" value="Genomic_DNA"/>
</dbReference>
<evidence type="ECO:0000256" key="7">
    <source>
        <dbReference type="ARBA" id="ARBA00023136"/>
    </source>
</evidence>
<dbReference type="Pfam" id="PF03845">
    <property type="entry name" value="Spore_permease"/>
    <property type="match status" value="1"/>
</dbReference>
<reference evidence="9" key="1">
    <citation type="submission" date="2021-03" db="EMBL/GenBank/DDBJ databases">
        <title>Antimicrobial resistance genes in bacteria isolated from Japanese honey, and their potential for conferring macrolide and lincosamide resistance in the American foulbrood pathogen Paenibacillus larvae.</title>
        <authorList>
            <person name="Okamoto M."/>
            <person name="Kumagai M."/>
            <person name="Kanamori H."/>
            <person name="Takamatsu D."/>
        </authorList>
    </citation>
    <scope>NUCLEOTIDE SEQUENCE</scope>
    <source>
        <strain evidence="9">J2TS6</strain>
    </source>
</reference>
<comment type="similarity">
    <text evidence="2">Belongs to the amino acid-polyamine-organocation (APC) superfamily. Spore germination protein (SGP) (TC 2.A.3.9) family.</text>
</comment>
<feature type="transmembrane region" description="Helical" evidence="8">
    <location>
        <begin position="83"/>
        <end position="102"/>
    </location>
</feature>
<keyword evidence="3" id="KW-0813">Transport</keyword>
<keyword evidence="4" id="KW-0309">Germination</keyword>
<keyword evidence="6 8" id="KW-1133">Transmembrane helix</keyword>
<accession>A0A920C8Z7</accession>
<evidence type="ECO:0000256" key="6">
    <source>
        <dbReference type="ARBA" id="ARBA00022989"/>
    </source>
</evidence>